<organism evidence="1 2">
    <name type="scientific">Mucilaginibacter boryungensis</name>
    <dbReference type="NCBI Taxonomy" id="768480"/>
    <lineage>
        <taxon>Bacteria</taxon>
        <taxon>Pseudomonadati</taxon>
        <taxon>Bacteroidota</taxon>
        <taxon>Sphingobacteriia</taxon>
        <taxon>Sphingobacteriales</taxon>
        <taxon>Sphingobacteriaceae</taxon>
        <taxon>Mucilaginibacter</taxon>
    </lineage>
</organism>
<dbReference type="EMBL" id="JADFFM010000002">
    <property type="protein sequence ID" value="MBE9668459.1"/>
    <property type="molecule type" value="Genomic_DNA"/>
</dbReference>
<sequence length="109" mass="11806">MINDDAFNEEFKPLHIPSAYHVNDSWKDKVVFALAEIGAGTADDVAERLATLDAGIDLAGAKNEAKIILTALFNKGLIKGTQLHHGMIYNLSKILIPNSGSTRPPHGDR</sequence>
<gene>
    <name evidence="1" type="ORF">IRJ18_18960</name>
</gene>
<comment type="caution">
    <text evidence="1">The sequence shown here is derived from an EMBL/GenBank/DDBJ whole genome shotgun (WGS) entry which is preliminary data.</text>
</comment>
<proteinExistence type="predicted"/>
<dbReference type="Proteomes" id="UP000632774">
    <property type="component" value="Unassembled WGS sequence"/>
</dbReference>
<evidence type="ECO:0000313" key="1">
    <source>
        <dbReference type="EMBL" id="MBE9668459.1"/>
    </source>
</evidence>
<evidence type="ECO:0000313" key="2">
    <source>
        <dbReference type="Proteomes" id="UP000632774"/>
    </source>
</evidence>
<name>A0ABR9XM53_9SPHI</name>
<accession>A0ABR9XM53</accession>
<dbReference type="RefSeq" id="WP_194107860.1">
    <property type="nucleotide sequence ID" value="NZ_JADFFM010000002.1"/>
</dbReference>
<reference evidence="1 2" key="1">
    <citation type="submission" date="2020-10" db="EMBL/GenBank/DDBJ databases">
        <title>Mucilaginibacter mali sp. nov., isolated from rhizosphere soil of apple orchard.</title>
        <authorList>
            <person name="Lee J.-S."/>
            <person name="Kim H.S."/>
            <person name="Kim J.-S."/>
        </authorList>
    </citation>
    <scope>NUCLEOTIDE SEQUENCE [LARGE SCALE GENOMIC DNA]</scope>
    <source>
        <strain evidence="1 2">KCTC 23157</strain>
    </source>
</reference>
<keyword evidence="2" id="KW-1185">Reference proteome</keyword>
<protein>
    <submittedName>
        <fullName evidence="1">Uncharacterized protein</fullName>
    </submittedName>
</protein>